<reference evidence="11 12" key="1">
    <citation type="submission" date="2018-06" db="EMBL/GenBank/DDBJ databases">
        <title>Whole genome sequencing of four bacterial strains from South Shetland trench revealing bio-synthetic gene clusters.</title>
        <authorList>
            <person name="Abdel-Mageed W.M."/>
            <person name="Lehri B."/>
            <person name="Jarmusch S.A."/>
            <person name="Miranda K."/>
            <person name="Goodfellow M."/>
            <person name="Jaspars M."/>
            <person name="Karlyshev A.V."/>
        </authorList>
    </citation>
    <scope>NUCLEOTIDE SEQUENCE [LARGE SCALE GENOMIC DNA]</scope>
    <source>
        <strain evidence="11 12">SST1</strain>
    </source>
</reference>
<dbReference type="Proteomes" id="UP000252187">
    <property type="component" value="Unassembled WGS sequence"/>
</dbReference>
<feature type="domain" description="Acyl-CoA dehydrogenase/oxidase N-terminal" evidence="10">
    <location>
        <begin position="4"/>
        <end position="116"/>
    </location>
</feature>
<dbReference type="SUPFAM" id="SSF47203">
    <property type="entry name" value="Acyl-CoA dehydrogenase C-terminal domain-like"/>
    <property type="match status" value="1"/>
</dbReference>
<dbReference type="PANTHER" id="PTHR48083">
    <property type="entry name" value="MEDIUM-CHAIN SPECIFIC ACYL-COA DEHYDROGENASE, MITOCHONDRIAL-RELATED"/>
    <property type="match status" value="1"/>
</dbReference>
<evidence type="ECO:0000259" key="10">
    <source>
        <dbReference type="Pfam" id="PF02771"/>
    </source>
</evidence>
<evidence type="ECO:0000256" key="3">
    <source>
        <dbReference type="ARBA" id="ARBA00022630"/>
    </source>
</evidence>
<dbReference type="GO" id="GO:0003995">
    <property type="term" value="F:acyl-CoA dehydrogenase activity"/>
    <property type="evidence" value="ECO:0007669"/>
    <property type="project" value="InterPro"/>
</dbReference>
<accession>A0A365P720</accession>
<evidence type="ECO:0000313" key="11">
    <source>
        <dbReference type="EMBL" id="RBA30617.1"/>
    </source>
</evidence>
<feature type="domain" description="Acyl-CoA oxidase/dehydrogenase middle" evidence="9">
    <location>
        <begin position="122"/>
        <end position="215"/>
    </location>
</feature>
<feature type="domain" description="Acyl-CoA dehydrogenase/oxidase C-terminal" evidence="8">
    <location>
        <begin position="227"/>
        <end position="378"/>
    </location>
</feature>
<keyword evidence="5 7" id="KW-0560">Oxidoreductase</keyword>
<evidence type="ECO:0000256" key="5">
    <source>
        <dbReference type="ARBA" id="ARBA00023002"/>
    </source>
</evidence>
<dbReference type="InterPro" id="IPR037069">
    <property type="entry name" value="AcylCoA_DH/ox_N_sf"/>
</dbReference>
<keyword evidence="4 7" id="KW-0274">FAD</keyword>
<dbReference type="Gene3D" id="2.40.110.10">
    <property type="entry name" value="Butyryl-CoA Dehydrogenase, subunit A, domain 2"/>
    <property type="match status" value="1"/>
</dbReference>
<dbReference type="InterPro" id="IPR046373">
    <property type="entry name" value="Acyl-CoA_Oxase/DH_mid-dom_sf"/>
</dbReference>
<dbReference type="InterPro" id="IPR009075">
    <property type="entry name" value="AcylCo_DH/oxidase_C"/>
</dbReference>
<evidence type="ECO:0000256" key="6">
    <source>
        <dbReference type="ARBA" id="ARBA00052546"/>
    </source>
</evidence>
<proteinExistence type="inferred from homology"/>
<dbReference type="PANTHER" id="PTHR48083:SF28">
    <property type="entry name" value="ACYL-COA DEHYDROGENASE FAMILY PROTEIN (AFU_ORTHOLOGUE AFUA_6G10880)-RELATED"/>
    <property type="match status" value="1"/>
</dbReference>
<dbReference type="PROSITE" id="PS00073">
    <property type="entry name" value="ACYL_COA_DH_2"/>
    <property type="match status" value="1"/>
</dbReference>
<dbReference type="GO" id="GO:0005737">
    <property type="term" value="C:cytoplasm"/>
    <property type="evidence" value="ECO:0007669"/>
    <property type="project" value="TreeGrafter"/>
</dbReference>
<dbReference type="Pfam" id="PF00441">
    <property type="entry name" value="Acyl-CoA_dh_1"/>
    <property type="match status" value="1"/>
</dbReference>
<comment type="cofactor">
    <cofactor evidence="1 7">
        <name>FAD</name>
        <dbReference type="ChEBI" id="CHEBI:57692"/>
    </cofactor>
</comment>
<dbReference type="GO" id="GO:0033539">
    <property type="term" value="P:fatty acid beta-oxidation using acyl-CoA dehydrogenase"/>
    <property type="evidence" value="ECO:0007669"/>
    <property type="project" value="TreeGrafter"/>
</dbReference>
<dbReference type="InterPro" id="IPR036250">
    <property type="entry name" value="AcylCo_DH-like_C"/>
</dbReference>
<evidence type="ECO:0000259" key="9">
    <source>
        <dbReference type="Pfam" id="PF02770"/>
    </source>
</evidence>
<dbReference type="Pfam" id="PF02771">
    <property type="entry name" value="Acyl-CoA_dh_N"/>
    <property type="match status" value="1"/>
</dbReference>
<comment type="similarity">
    <text evidence="2 7">Belongs to the acyl-CoA dehydrogenase family.</text>
</comment>
<evidence type="ECO:0000256" key="4">
    <source>
        <dbReference type="ARBA" id="ARBA00022827"/>
    </source>
</evidence>
<dbReference type="GO" id="GO:0050660">
    <property type="term" value="F:flavin adenine dinucleotide binding"/>
    <property type="evidence" value="ECO:0007669"/>
    <property type="project" value="InterPro"/>
</dbReference>
<keyword evidence="3 7" id="KW-0285">Flavoprotein</keyword>
<gene>
    <name evidence="11" type="ORF">DQ226_16560</name>
</gene>
<dbReference type="Gene3D" id="1.20.140.10">
    <property type="entry name" value="Butyryl-CoA Dehydrogenase, subunit A, domain 3"/>
    <property type="match status" value="1"/>
</dbReference>
<sequence length="382" mass="40563">MWETPERRALAAAAAAFTKAEITPNVAAWEEAGELPRSLHKKAAAAGLHAVGYPEEVGGDGGDIVDAAVISAATIGAGASTGVIASWLTHSIALPHIIASGNSDLIDRYVRPTLAGQKIGSLAVTEPGGGSDVANIRTKAVRDGDHYIVNGAKTFITSGVRADFVTTAVRTGGAGHRGISLLVIDKSTPGFEVAPPLKKMGWLCSDTAELSFDDVRVPVGNLVGPENRGFAMIMMQFVNERLGIAVQACAAAQRCVDLAAQYARERETFGAPLISRQVIQHKLVDMSRRTAAAWAITRQAYERQVVDANSNEAVIDALFAKRQSVEAVEWVASEAVQIFGGMGYMRETEVERHYRDVRILGIGGGSNEVLNDLAARRLGYTA</sequence>
<dbReference type="AlphaFoldDB" id="A0A365P720"/>
<name>A0A365P720_9ACTN</name>
<dbReference type="SUPFAM" id="SSF56645">
    <property type="entry name" value="Acyl-CoA dehydrogenase NM domain-like"/>
    <property type="match status" value="1"/>
</dbReference>
<evidence type="ECO:0000256" key="7">
    <source>
        <dbReference type="RuleBase" id="RU362125"/>
    </source>
</evidence>
<dbReference type="EMBL" id="QNTT01000073">
    <property type="protein sequence ID" value="RBA30617.1"/>
    <property type="molecule type" value="Genomic_DNA"/>
</dbReference>
<evidence type="ECO:0000256" key="1">
    <source>
        <dbReference type="ARBA" id="ARBA00001974"/>
    </source>
</evidence>
<protein>
    <submittedName>
        <fullName evidence="11">Acyl-CoA dehydrogenase</fullName>
    </submittedName>
</protein>
<organism evidence="11 12">
    <name type="scientific">Dietzia maris</name>
    <dbReference type="NCBI Taxonomy" id="37915"/>
    <lineage>
        <taxon>Bacteria</taxon>
        <taxon>Bacillati</taxon>
        <taxon>Actinomycetota</taxon>
        <taxon>Actinomycetes</taxon>
        <taxon>Mycobacteriales</taxon>
        <taxon>Dietziaceae</taxon>
        <taxon>Dietzia</taxon>
    </lineage>
</organism>
<dbReference type="Pfam" id="PF02770">
    <property type="entry name" value="Acyl-CoA_dh_M"/>
    <property type="match status" value="1"/>
</dbReference>
<evidence type="ECO:0000259" key="8">
    <source>
        <dbReference type="Pfam" id="PF00441"/>
    </source>
</evidence>
<dbReference type="Gene3D" id="1.10.540.10">
    <property type="entry name" value="Acyl-CoA dehydrogenase/oxidase, N-terminal domain"/>
    <property type="match status" value="1"/>
</dbReference>
<evidence type="ECO:0000256" key="2">
    <source>
        <dbReference type="ARBA" id="ARBA00009347"/>
    </source>
</evidence>
<dbReference type="InterPro" id="IPR009100">
    <property type="entry name" value="AcylCoA_DH/oxidase_NM_dom_sf"/>
</dbReference>
<evidence type="ECO:0000313" key="12">
    <source>
        <dbReference type="Proteomes" id="UP000252187"/>
    </source>
</evidence>
<dbReference type="InterPro" id="IPR006091">
    <property type="entry name" value="Acyl-CoA_Oxase/DH_mid-dom"/>
</dbReference>
<dbReference type="FunFam" id="2.40.110.10:FF:000002">
    <property type="entry name" value="Acyl-CoA dehydrogenase fadE12"/>
    <property type="match status" value="1"/>
</dbReference>
<comment type="caution">
    <text evidence="11">The sequence shown here is derived from an EMBL/GenBank/DDBJ whole genome shotgun (WGS) entry which is preliminary data.</text>
</comment>
<dbReference type="InterPro" id="IPR006089">
    <property type="entry name" value="Acyl-CoA_DH_CS"/>
</dbReference>
<comment type="catalytic activity">
    <reaction evidence="6">
        <text>a 2,3-saturated acyl-CoA + A = a 2,3-dehydroacyl-CoA + AH2</text>
        <dbReference type="Rhea" id="RHEA:48608"/>
        <dbReference type="ChEBI" id="CHEBI:13193"/>
        <dbReference type="ChEBI" id="CHEBI:17499"/>
        <dbReference type="ChEBI" id="CHEBI:60015"/>
        <dbReference type="ChEBI" id="CHEBI:65111"/>
    </reaction>
</comment>
<dbReference type="InterPro" id="IPR050741">
    <property type="entry name" value="Acyl-CoA_dehydrogenase"/>
</dbReference>
<dbReference type="InterPro" id="IPR013786">
    <property type="entry name" value="AcylCoA_DH/ox_N"/>
</dbReference>